<feature type="domain" description="FUZ/MON1/HPS1 second Longin" evidence="3">
    <location>
        <begin position="504"/>
        <end position="595"/>
    </location>
</feature>
<feature type="compositionally biased region" description="Low complexity" evidence="1">
    <location>
        <begin position="286"/>
        <end position="299"/>
    </location>
</feature>
<organism evidence="4 5">
    <name type="scientific">Plasmodium vinckei</name>
    <dbReference type="NCBI Taxonomy" id="5860"/>
    <lineage>
        <taxon>Eukaryota</taxon>
        <taxon>Sar</taxon>
        <taxon>Alveolata</taxon>
        <taxon>Apicomplexa</taxon>
        <taxon>Aconoidasida</taxon>
        <taxon>Haemosporida</taxon>
        <taxon>Plasmodiidae</taxon>
        <taxon>Plasmodium</taxon>
        <taxon>Plasmodium (Vinckeia)</taxon>
    </lineage>
</organism>
<dbReference type="PANTHER" id="PTHR13027">
    <property type="entry name" value="SAND PROTEIN-RELATED"/>
    <property type="match status" value="1"/>
</dbReference>
<feature type="region of interest" description="Disordered" evidence="1">
    <location>
        <begin position="264"/>
        <end position="299"/>
    </location>
</feature>
<dbReference type="Proteomes" id="UP000515697">
    <property type="component" value="Chromosome PVSEL_05"/>
</dbReference>
<evidence type="ECO:0000259" key="2">
    <source>
        <dbReference type="Pfam" id="PF19036"/>
    </source>
</evidence>
<feature type="compositionally biased region" description="Basic and acidic residues" evidence="1">
    <location>
        <begin position="106"/>
        <end position="115"/>
    </location>
</feature>
<reference evidence="4 5" key="1">
    <citation type="submission" date="2020-08" db="EMBL/GenBank/DDBJ databases">
        <authorList>
            <person name="Ramaprasad A."/>
        </authorList>
    </citation>
    <scope>NUCLEOTIDE SEQUENCE [LARGE SCALE GENOMIC DNA]</scope>
</reference>
<dbReference type="InterPro" id="IPR043971">
    <property type="entry name" value="FUZ/MON1/HPS1_longin_2"/>
</dbReference>
<dbReference type="EMBL" id="LR865426">
    <property type="protein sequence ID" value="CAD2098398.1"/>
    <property type="molecule type" value="Genomic_DNA"/>
</dbReference>
<proteinExistence type="predicted"/>
<feature type="compositionally biased region" description="Basic and acidic residues" evidence="1">
    <location>
        <begin position="264"/>
        <end position="285"/>
    </location>
</feature>
<protein>
    <submittedName>
        <fullName evidence="4">Vacuolar fusion protein MON1, putative</fullName>
    </submittedName>
</protein>
<dbReference type="PANTHER" id="PTHR13027:SF7">
    <property type="entry name" value="VACUOLAR FUSION PROTEIN MON1 HOMOLOG"/>
    <property type="match status" value="1"/>
</dbReference>
<dbReference type="VEuPathDB" id="PlasmoDB:PVPCR_0500250"/>
<dbReference type="InterPro" id="IPR043972">
    <property type="entry name" value="FUZ/MON1/HPS1_longin_1"/>
</dbReference>
<dbReference type="GO" id="GO:0016192">
    <property type="term" value="P:vesicle-mediated transport"/>
    <property type="evidence" value="ECO:0007669"/>
    <property type="project" value="InterPro"/>
</dbReference>
<feature type="region of interest" description="Disordered" evidence="1">
    <location>
        <begin position="1"/>
        <end position="23"/>
    </location>
</feature>
<name>A0A6V7SIU6_PLAVN</name>
<evidence type="ECO:0000256" key="1">
    <source>
        <dbReference type="SAM" id="MobiDB-lite"/>
    </source>
</evidence>
<accession>A0A6V7SIU6</accession>
<dbReference type="VEuPathDB" id="PlasmoDB:PVSEL_0500240"/>
<dbReference type="AlphaFoldDB" id="A0A6V7SIU6"/>
<evidence type="ECO:0000259" key="3">
    <source>
        <dbReference type="Pfam" id="PF19037"/>
    </source>
</evidence>
<dbReference type="VEuPathDB" id="PlasmoDB:PVLDE_1307320"/>
<sequence>MENMHDDDENEKRESKDLSQYNYKNNGNDIMDYSFYEENDILNSDDASFYDAKVINESDDNFENCFGVNKESYKEQLKRDEYKLGIYDDIINSNTDDDLENFFEDRESEKKEINNNHKYPQTNVFGDEETDKNDTNKLHTRDNSSITLKAEDSFIEKGKYEENDKHNNNNDLHFINSDAYNNKKLPSENMIKNEDLILNKGIIDPTNIEKESSDNLFVDTNSDDKFFEDENSVDRILEEGEIKKETEQFGDNLVEKISENISEKVNDKSNEEKENKKTDKTETLNKFDNSSNNDSPNNSKFLLEKKKIHEDQTNPLWYKHKRHFFIFTYSGKPVFTRYGNEENLTSFYGTLLAIISKIGSFSFCSDASTDNNSNKTTSINGKNSLKCIVSKNTKIVYLDKEVLCLICISSVNESNNYILNILNYMYLQIISLLTKSIEKSFKIKPSFDVRYLLDGADLLMCNMISSYSKNMYSIFDGFEPLPLKQEYRNQIHNLISSFKISNVLLSFLFINDKIIGISVSKYTISSIDIVILINMITSMKSFKNAESWIPICLPIYNPNQFLYGYINCIKNKIFCVYICSGASSQDFFHLSSHTSMIETTLTSSGCYEEIIKASNTSSFELPDIPGIDIIHMCYYIPYLKQYYTTKICSNKIKRIFRAYQKCDDIIKDSKLPAQIYMETEYENFYFIKTNLYYLYLSVPFYVNINEESINEILKVIAKYHKEIFINNIKQISS</sequence>
<dbReference type="Pfam" id="PF19037">
    <property type="entry name" value="Fuz_longin_2"/>
    <property type="match status" value="1"/>
</dbReference>
<dbReference type="GO" id="GO:0006623">
    <property type="term" value="P:protein targeting to vacuole"/>
    <property type="evidence" value="ECO:0007669"/>
    <property type="project" value="InterPro"/>
</dbReference>
<evidence type="ECO:0000313" key="5">
    <source>
        <dbReference type="Proteomes" id="UP000515697"/>
    </source>
</evidence>
<dbReference type="InterPro" id="IPR004353">
    <property type="entry name" value="Mon1"/>
</dbReference>
<feature type="domain" description="FUZ/MON1/HPS1 first Longin" evidence="2">
    <location>
        <begin position="322"/>
        <end position="455"/>
    </location>
</feature>
<dbReference type="VEuPathDB" id="PlasmoDB:PVBDA_1307080"/>
<dbReference type="Pfam" id="PF19036">
    <property type="entry name" value="Fuz_longin_1"/>
    <property type="match status" value="1"/>
</dbReference>
<dbReference type="VEuPathDB" id="PlasmoDB:PVVCY_1306840"/>
<gene>
    <name evidence="4" type="ORF">PVSEL_0500240</name>
</gene>
<dbReference type="PRINTS" id="PR01546">
    <property type="entry name" value="YEAST73DUF"/>
</dbReference>
<feature type="region of interest" description="Disordered" evidence="1">
    <location>
        <begin position="106"/>
        <end position="140"/>
    </location>
</feature>
<evidence type="ECO:0000313" key="4">
    <source>
        <dbReference type="EMBL" id="CAD2098398.1"/>
    </source>
</evidence>